<evidence type="ECO:0000259" key="1">
    <source>
        <dbReference type="PROSITE" id="PS50164"/>
    </source>
</evidence>
<dbReference type="HOGENOM" id="CLU_1044719_0_0_9"/>
<organism evidence="2 3">
    <name type="scientific">Bacillus cereus (strain VD146)</name>
    <dbReference type="NCBI Taxonomy" id="1053236"/>
    <lineage>
        <taxon>Bacteria</taxon>
        <taxon>Bacillati</taxon>
        <taxon>Bacillota</taxon>
        <taxon>Bacilli</taxon>
        <taxon>Bacillales</taxon>
        <taxon>Bacillaceae</taxon>
        <taxon>Bacillus</taxon>
        <taxon>Bacillus cereus group</taxon>
    </lineage>
</organism>
<dbReference type="CDD" id="cd10437">
    <property type="entry name" value="GIY-YIG_HE_I-TevI_like"/>
    <property type="match status" value="1"/>
</dbReference>
<dbReference type="NCBIfam" id="TIGR01453">
    <property type="entry name" value="grpIintron_endo"/>
    <property type="match status" value="1"/>
</dbReference>
<evidence type="ECO:0000313" key="2">
    <source>
        <dbReference type="EMBL" id="EOP36183.1"/>
    </source>
</evidence>
<dbReference type="Pfam" id="PF01541">
    <property type="entry name" value="GIY-YIG"/>
    <property type="match status" value="1"/>
</dbReference>
<reference evidence="3" key="1">
    <citation type="submission" date="2012-12" db="EMBL/GenBank/DDBJ databases">
        <title>The genome sequence of Bacillus cereus VD146.</title>
        <authorList>
            <consortium name="The Broad Institute Genome Sequencing Platform"/>
            <consortium name="The Broad Institute Genome Sequencing Center for Infectious Disease"/>
            <person name="Feldgarden M."/>
            <person name="Van der Auwera G.A."/>
            <person name="Mahillon J."/>
            <person name="Duprez V."/>
            <person name="Timmery S."/>
            <person name="Mattelet C."/>
            <person name="Dierick K."/>
            <person name="Sun M."/>
            <person name="Yu Z."/>
            <person name="Zhu L."/>
            <person name="Hu X."/>
            <person name="Shank E.B."/>
            <person name="Swiecicka I."/>
            <person name="Hansen B.M."/>
            <person name="Andrup L."/>
            <person name="Walker B."/>
            <person name="Young S.K."/>
            <person name="Zeng Q."/>
            <person name="Gargeya S."/>
            <person name="Fitzgerald M."/>
            <person name="Haas B."/>
            <person name="Abouelleil A."/>
            <person name="Alvarado L."/>
            <person name="Arachchi H.M."/>
            <person name="Berlin A.M."/>
            <person name="Chapman S.B."/>
            <person name="Dewar J."/>
            <person name="Goldberg J."/>
            <person name="Griggs A."/>
            <person name="Gujja S."/>
            <person name="Hansen M."/>
            <person name="Howarth C."/>
            <person name="Imamovic A."/>
            <person name="Larimer J."/>
            <person name="McCowan C."/>
            <person name="Murphy C."/>
            <person name="Neiman D."/>
            <person name="Pearson M."/>
            <person name="Priest M."/>
            <person name="Roberts A."/>
            <person name="Saif S."/>
            <person name="Shea T."/>
            <person name="Sisk P."/>
            <person name="Sykes S."/>
            <person name="Wortman J."/>
            <person name="Nusbaum C."/>
            <person name="Birren B."/>
        </authorList>
    </citation>
    <scope>NUCLEOTIDE SEQUENCE [LARGE SCALE GENOMIC DNA]</scope>
    <source>
        <strain evidence="3">VD146</strain>
    </source>
</reference>
<name>R8MQY4_BACCX</name>
<dbReference type="PROSITE" id="PS50164">
    <property type="entry name" value="GIY_YIG"/>
    <property type="match status" value="1"/>
</dbReference>
<dbReference type="SMART" id="SM00465">
    <property type="entry name" value="GIYc"/>
    <property type="match status" value="1"/>
</dbReference>
<dbReference type="InterPro" id="IPR000305">
    <property type="entry name" value="GIY-YIG_endonuc"/>
</dbReference>
<proteinExistence type="predicted"/>
<dbReference type="RefSeq" id="WP_016120699.1">
    <property type="nucleotide sequence ID" value="NZ_KB976677.1"/>
</dbReference>
<protein>
    <submittedName>
        <fullName evidence="2">Group I intron endonuclease</fullName>
    </submittedName>
</protein>
<dbReference type="InterPro" id="IPR035901">
    <property type="entry name" value="GIY-YIG_endonuc_sf"/>
</dbReference>
<dbReference type="Gene3D" id="1.10.10.10">
    <property type="entry name" value="Winged helix-like DNA-binding domain superfamily/Winged helix DNA-binding domain"/>
    <property type="match status" value="1"/>
</dbReference>
<dbReference type="GO" id="GO:0004519">
    <property type="term" value="F:endonuclease activity"/>
    <property type="evidence" value="ECO:0007669"/>
    <property type="project" value="UniProtKB-KW"/>
</dbReference>
<sequence>MNKQGVIYKIENSVNGKVYIGQTIKDVHRRLKTHISSLRGGYHINKYLQKAFNKYGEENFKSEIIEKCTIEELDAKEIQWISYYKNTGMSYNIEGGGNLRKVIADETRKKLSISGKKSYQNPIVLAKRKKQWEELSGKGNSNSKEIICINDNKVFASITEAGEYYKISMKSISNSLIGRNPYCKSFDGKTKLEFCYYEGEKEYVPKKHIHAQSKAVRCITTGEIFESVAKASEKYSLYTNNISKVCKGKRKHTGRLEDGTRLRWEYCD</sequence>
<dbReference type="Proteomes" id="UP000014020">
    <property type="component" value="Unassembled WGS sequence"/>
</dbReference>
<dbReference type="EMBL" id="AHFE01000054">
    <property type="protein sequence ID" value="EOP36183.1"/>
    <property type="molecule type" value="Genomic_DNA"/>
</dbReference>
<dbReference type="Gene3D" id="3.40.1440.10">
    <property type="entry name" value="GIY-YIG endonuclease"/>
    <property type="match status" value="1"/>
</dbReference>
<accession>R8MQY4</accession>
<dbReference type="AlphaFoldDB" id="R8MQY4"/>
<evidence type="ECO:0000313" key="3">
    <source>
        <dbReference type="Proteomes" id="UP000014020"/>
    </source>
</evidence>
<keyword evidence="2" id="KW-0540">Nuclease</keyword>
<dbReference type="SUPFAM" id="SSF82771">
    <property type="entry name" value="GIY-YIG endonuclease"/>
    <property type="match status" value="1"/>
</dbReference>
<dbReference type="InterPro" id="IPR036388">
    <property type="entry name" value="WH-like_DNA-bd_sf"/>
</dbReference>
<dbReference type="PATRIC" id="fig|1053236.3.peg.4367"/>
<keyword evidence="2" id="KW-0255">Endonuclease</keyword>
<feature type="domain" description="GIY-YIG" evidence="1">
    <location>
        <begin position="3"/>
        <end position="93"/>
    </location>
</feature>
<dbReference type="InterPro" id="IPR006350">
    <property type="entry name" value="Intron_endoG1"/>
</dbReference>
<gene>
    <name evidence="2" type="ORF">IK1_02930</name>
</gene>
<keyword evidence="2" id="KW-0378">Hydrolase</keyword>
<comment type="caution">
    <text evidence="2">The sequence shown here is derived from an EMBL/GenBank/DDBJ whole genome shotgun (WGS) entry which is preliminary data.</text>
</comment>